<proteinExistence type="predicted"/>
<reference evidence="1 2" key="1">
    <citation type="journal article" date="2021" name="Genome Biol. Evol.">
        <title>The evolution of interdependence in a four-way mealybug symbiosis.</title>
        <authorList>
            <person name="Garber A.I."/>
            <person name="Kupper M."/>
            <person name="Laetsch D.R."/>
            <person name="Weldon S.R."/>
            <person name="Ladinsky M.S."/>
            <person name="Bjorkman P.J."/>
            <person name="McCutcheon J.P."/>
        </authorList>
    </citation>
    <scope>NUCLEOTIDE SEQUENCE [LARGE SCALE GENOMIC DNA]</scope>
    <source>
        <strain evidence="1">SOD</strain>
    </source>
</reference>
<comment type="caution">
    <text evidence="1">The sequence shown here is derived from an EMBL/GenBank/DDBJ whole genome shotgun (WGS) entry which is preliminary data.</text>
</comment>
<organism evidence="1 2">
    <name type="scientific">Candidatus Sodalis endolongispinus</name>
    <dbReference type="NCBI Taxonomy" id="2812662"/>
    <lineage>
        <taxon>Bacteria</taxon>
        <taxon>Pseudomonadati</taxon>
        <taxon>Pseudomonadota</taxon>
        <taxon>Gammaproteobacteria</taxon>
        <taxon>Enterobacterales</taxon>
        <taxon>Bruguierivoracaceae</taxon>
        <taxon>Sodalis</taxon>
    </lineage>
</organism>
<name>A0ABS5YD29_9GAMM</name>
<dbReference type="RefSeq" id="WP_215670291.1">
    <property type="nucleotide sequence ID" value="NZ_JAFJYC010000002.1"/>
</dbReference>
<dbReference type="SUPFAM" id="SSF53850">
    <property type="entry name" value="Periplasmic binding protein-like II"/>
    <property type="match status" value="1"/>
</dbReference>
<keyword evidence="2" id="KW-1185">Reference proteome</keyword>
<dbReference type="Proteomes" id="UP000811282">
    <property type="component" value="Unassembled WGS sequence"/>
</dbReference>
<evidence type="ECO:0000313" key="2">
    <source>
        <dbReference type="Proteomes" id="UP000811282"/>
    </source>
</evidence>
<dbReference type="Gene3D" id="3.40.190.10">
    <property type="entry name" value="Periplasmic binding protein-like II"/>
    <property type="match status" value="1"/>
</dbReference>
<protein>
    <submittedName>
        <fullName evidence="1">Uncharacterized protein</fullName>
    </submittedName>
</protein>
<evidence type="ECO:0000313" key="1">
    <source>
        <dbReference type="EMBL" id="MBT9432893.1"/>
    </source>
</evidence>
<accession>A0ABS5YD29</accession>
<gene>
    <name evidence="1" type="ORF">JZM24_13480</name>
</gene>
<dbReference type="EMBL" id="JAFJYC010000002">
    <property type="protein sequence ID" value="MBT9432893.1"/>
    <property type="molecule type" value="Genomic_DNA"/>
</dbReference>
<sequence>MNLFKGLTCDHPRGYRPLQAWASADDALHVQWDIQTLEGFESHAIAALAENYDLLIVDNPGIGEAVEQRCLRPLEAFLTQEAIAYLRQTSTGGSFASYRYGDQHWAIPVDAAAQVCALAGNTTDAPPETWLDVVRLSQQLPGRTALSPGGPHALLTWYSLCQSLGGKLFAGDDFILDSGTAIEALRMMQAIYRHQDKHLTALNPIGLLDAMAKGTCDVCPAIFGYVNYSSPNTGRAVKFFDIPHCGDPALRGSVLGGTGLAVSVRCQPTPALVRHLMTYVSEQVQKTHVVEHGGQPANRYAWQDERANALTNGFFADTLATVSQAYLRPHYHGYIAFQDSSSAILRHGLMQQTSAEAIYLAIKDNHTKHR</sequence>